<evidence type="ECO:0000256" key="4">
    <source>
        <dbReference type="ARBA" id="ARBA00022777"/>
    </source>
</evidence>
<dbReference type="InterPro" id="IPR000719">
    <property type="entry name" value="Prot_kinase_dom"/>
</dbReference>
<dbReference type="PROSITE" id="PS50005">
    <property type="entry name" value="TPR"/>
    <property type="match status" value="1"/>
</dbReference>
<evidence type="ECO:0000256" key="3">
    <source>
        <dbReference type="ARBA" id="ARBA00022741"/>
    </source>
</evidence>
<feature type="domain" description="Protein kinase" evidence="8">
    <location>
        <begin position="15"/>
        <end position="344"/>
    </location>
</feature>
<dbReference type="RefSeq" id="WP_028528714.1">
    <property type="nucleotide sequence ID" value="NZ_CABLBR010000014.1"/>
</dbReference>
<feature type="repeat" description="TPR" evidence="6">
    <location>
        <begin position="510"/>
        <end position="543"/>
    </location>
</feature>
<keyword evidence="3 7" id="KW-0547">Nucleotide-binding</keyword>
<proteinExistence type="predicted"/>
<dbReference type="CDD" id="cd14014">
    <property type="entry name" value="STKc_PknB_like"/>
    <property type="match status" value="1"/>
</dbReference>
<sequence>MIRIIKKGTVLRGKYCLLEEVGCGSGGHVYLAVDAVLKKRWAIKVFTDIGLHRQEIQILRELEHPMIPRIVEYIEEKGNICLVMDYLEGADLAVLLRNGRVFSKDEVLRFAIEVCEVLEYLHTRQPPVIYRDLKPHNLLLQKNGMLNLVDFGCACMFDAEGGRDLVQAGTKGYAAPEQFGGKSDMRTDLYALGVTFDLLYRGKNFRLRAILRKCRAEKPGRRYRSASAVRKRLERLRASGTPRSTVRRLWAAAAIVLVSLTLLQHVVRLGSETVYREKLQKGEYGTAAELYPEREEVYEKILSEGVSSGRTLRALEQVDALRSLYPEETASHQHILLEMGMIWFLGNPLDAEFAADYRKASEYLSQLPPDRFPEAASGTELLTVIQESRENVDWERAVLALDTMERQTADLAGARRIRQLELLASVWMTNRSYLQKTGAEPFDRASLLLEEAMRLSVGVYEREAYVGIQSALIQVYYLDGMLNGDVASLNKWTGLYQELPEHLLPEKLRRENWLRAAYVYEELHAYDDAADHYRRLIDHYPDSTGYYCEYALMELLERQNVQRARELYREVSELPGAEQHRNYQILKERLEGTQ</sequence>
<evidence type="ECO:0000256" key="7">
    <source>
        <dbReference type="PROSITE-ProRule" id="PRU10141"/>
    </source>
</evidence>
<protein>
    <recommendedName>
        <fullName evidence="1">non-specific serine/threonine protein kinase</fullName>
        <ecNumber evidence="1">2.7.11.1</ecNumber>
    </recommendedName>
</protein>
<dbReference type="InterPro" id="IPR019734">
    <property type="entry name" value="TPR_rpt"/>
</dbReference>
<dbReference type="InterPro" id="IPR008271">
    <property type="entry name" value="Ser/Thr_kinase_AS"/>
</dbReference>
<evidence type="ECO:0000256" key="2">
    <source>
        <dbReference type="ARBA" id="ARBA00022679"/>
    </source>
</evidence>
<dbReference type="SUPFAM" id="SSF56112">
    <property type="entry name" value="Protein kinase-like (PK-like)"/>
    <property type="match status" value="1"/>
</dbReference>
<keyword evidence="4 9" id="KW-0418">Kinase</keyword>
<dbReference type="PANTHER" id="PTHR43289:SF6">
    <property type="entry name" value="SERINE_THREONINE-PROTEIN KINASE NEKL-3"/>
    <property type="match status" value="1"/>
</dbReference>
<dbReference type="EC" id="2.7.11.1" evidence="1"/>
<dbReference type="InterPro" id="IPR017441">
    <property type="entry name" value="Protein_kinase_ATP_BS"/>
</dbReference>
<dbReference type="InterPro" id="IPR011009">
    <property type="entry name" value="Kinase-like_dom_sf"/>
</dbReference>
<dbReference type="PROSITE" id="PS50011">
    <property type="entry name" value="PROTEIN_KINASE_DOM"/>
    <property type="match status" value="1"/>
</dbReference>
<dbReference type="GO" id="GO:0016301">
    <property type="term" value="F:kinase activity"/>
    <property type="evidence" value="ECO:0007669"/>
    <property type="project" value="UniProtKB-KW"/>
</dbReference>
<dbReference type="PROSITE" id="PS00108">
    <property type="entry name" value="PROTEIN_KINASE_ST"/>
    <property type="match status" value="1"/>
</dbReference>
<organism evidence="9 10">
    <name type="scientific">Ruminococcus gauvreauii</name>
    <dbReference type="NCBI Taxonomy" id="438033"/>
    <lineage>
        <taxon>Bacteria</taxon>
        <taxon>Bacillati</taxon>
        <taxon>Bacillota</taxon>
        <taxon>Clostridia</taxon>
        <taxon>Eubacteriales</taxon>
        <taxon>Oscillospiraceae</taxon>
        <taxon>Ruminococcus</taxon>
    </lineage>
</organism>
<evidence type="ECO:0000259" key="8">
    <source>
        <dbReference type="PROSITE" id="PS50011"/>
    </source>
</evidence>
<dbReference type="Pfam" id="PF00069">
    <property type="entry name" value="Pkinase"/>
    <property type="match status" value="1"/>
</dbReference>
<feature type="binding site" evidence="7">
    <location>
        <position position="44"/>
    </location>
    <ligand>
        <name>ATP</name>
        <dbReference type="ChEBI" id="CHEBI:30616"/>
    </ligand>
</feature>
<accession>A0ABY5VES6</accession>
<evidence type="ECO:0000313" key="10">
    <source>
        <dbReference type="Proteomes" id="UP001060164"/>
    </source>
</evidence>
<dbReference type="Gene3D" id="1.25.40.10">
    <property type="entry name" value="Tetratricopeptide repeat domain"/>
    <property type="match status" value="1"/>
</dbReference>
<evidence type="ECO:0000256" key="5">
    <source>
        <dbReference type="ARBA" id="ARBA00022840"/>
    </source>
</evidence>
<dbReference type="Pfam" id="PF13428">
    <property type="entry name" value="TPR_14"/>
    <property type="match status" value="1"/>
</dbReference>
<keyword evidence="10" id="KW-1185">Reference proteome</keyword>
<dbReference type="EMBL" id="CP102290">
    <property type="protein sequence ID" value="UWP59114.1"/>
    <property type="molecule type" value="Genomic_DNA"/>
</dbReference>
<evidence type="ECO:0000313" key="9">
    <source>
        <dbReference type="EMBL" id="UWP59114.1"/>
    </source>
</evidence>
<dbReference type="SMART" id="SM00220">
    <property type="entry name" value="S_TKc"/>
    <property type="match status" value="1"/>
</dbReference>
<reference evidence="9" key="1">
    <citation type="journal article" date="2022" name="Cell">
        <title>Design, construction, and in vivo augmentation of a complex gut microbiome.</title>
        <authorList>
            <person name="Cheng A.G."/>
            <person name="Ho P.Y."/>
            <person name="Aranda-Diaz A."/>
            <person name="Jain S."/>
            <person name="Yu F.B."/>
            <person name="Meng X."/>
            <person name="Wang M."/>
            <person name="Iakiviak M."/>
            <person name="Nagashima K."/>
            <person name="Zhao A."/>
            <person name="Murugkar P."/>
            <person name="Patil A."/>
            <person name="Atabakhsh K."/>
            <person name="Weakley A."/>
            <person name="Yan J."/>
            <person name="Brumbaugh A.R."/>
            <person name="Higginbottom S."/>
            <person name="Dimas A."/>
            <person name="Shiver A.L."/>
            <person name="Deutschbauer A."/>
            <person name="Neff N."/>
            <person name="Sonnenburg J.L."/>
            <person name="Huang K.C."/>
            <person name="Fischbach M.A."/>
        </authorList>
    </citation>
    <scope>NUCLEOTIDE SEQUENCE</scope>
    <source>
        <strain evidence="9">DSM 19829</strain>
    </source>
</reference>
<gene>
    <name evidence="9" type="ORF">NQ502_17375</name>
</gene>
<evidence type="ECO:0000256" key="1">
    <source>
        <dbReference type="ARBA" id="ARBA00012513"/>
    </source>
</evidence>
<dbReference type="PROSITE" id="PS00107">
    <property type="entry name" value="PROTEIN_KINASE_ATP"/>
    <property type="match status" value="1"/>
</dbReference>
<keyword evidence="2" id="KW-0808">Transferase</keyword>
<keyword evidence="5 7" id="KW-0067">ATP-binding</keyword>
<keyword evidence="6" id="KW-0802">TPR repeat</keyword>
<dbReference type="Proteomes" id="UP001060164">
    <property type="component" value="Chromosome"/>
</dbReference>
<dbReference type="Gene3D" id="1.10.510.10">
    <property type="entry name" value="Transferase(Phosphotransferase) domain 1"/>
    <property type="match status" value="1"/>
</dbReference>
<dbReference type="InterPro" id="IPR011990">
    <property type="entry name" value="TPR-like_helical_dom_sf"/>
</dbReference>
<dbReference type="SUPFAM" id="SSF48452">
    <property type="entry name" value="TPR-like"/>
    <property type="match status" value="1"/>
</dbReference>
<name>A0ABY5VES6_9FIRM</name>
<evidence type="ECO:0000256" key="6">
    <source>
        <dbReference type="PROSITE-ProRule" id="PRU00339"/>
    </source>
</evidence>
<dbReference type="PANTHER" id="PTHR43289">
    <property type="entry name" value="MITOGEN-ACTIVATED PROTEIN KINASE KINASE KINASE 20-RELATED"/>
    <property type="match status" value="1"/>
</dbReference>